<evidence type="ECO:0000256" key="7">
    <source>
        <dbReference type="SAM" id="MobiDB-lite"/>
    </source>
</evidence>
<comment type="subcellular location">
    <subcellularLocation>
        <location evidence="1">Cell membrane</location>
        <topology evidence="1">Multi-pass membrane protein</topology>
    </subcellularLocation>
</comment>
<reference evidence="11" key="1">
    <citation type="submission" date="2019-10" db="EMBL/GenBank/DDBJ databases">
        <title>Antimicrobial potential of Antarctic Bacteria.</title>
        <authorList>
            <person name="Benaud N."/>
            <person name="Edwards R.J."/>
            <person name="Ferrari B.C."/>
        </authorList>
    </citation>
    <scope>NUCLEOTIDE SEQUENCE [LARGE SCALE GENOMIC DNA]</scope>
    <source>
        <strain evidence="11">NBSH44</strain>
    </source>
</reference>
<dbReference type="InterPro" id="IPR011701">
    <property type="entry name" value="MFS"/>
</dbReference>
<evidence type="ECO:0000256" key="1">
    <source>
        <dbReference type="ARBA" id="ARBA00004651"/>
    </source>
</evidence>
<dbReference type="PANTHER" id="PTHR23517">
    <property type="entry name" value="RESISTANCE PROTEIN MDTM, PUTATIVE-RELATED-RELATED"/>
    <property type="match status" value="1"/>
</dbReference>
<feature type="transmembrane region" description="Helical" evidence="8">
    <location>
        <begin position="50"/>
        <end position="72"/>
    </location>
</feature>
<accession>A0A7G7BKK1</accession>
<organism evidence="10 11">
    <name type="scientific">Streptomyces finlayi</name>
    <dbReference type="NCBI Taxonomy" id="67296"/>
    <lineage>
        <taxon>Bacteria</taxon>
        <taxon>Bacillati</taxon>
        <taxon>Actinomycetota</taxon>
        <taxon>Actinomycetes</taxon>
        <taxon>Kitasatosporales</taxon>
        <taxon>Streptomycetaceae</taxon>
        <taxon>Streptomyces</taxon>
    </lineage>
</organism>
<feature type="transmembrane region" description="Helical" evidence="8">
    <location>
        <begin position="363"/>
        <end position="385"/>
    </location>
</feature>
<evidence type="ECO:0000256" key="6">
    <source>
        <dbReference type="ARBA" id="ARBA00023136"/>
    </source>
</evidence>
<dbReference type="GO" id="GO:0005886">
    <property type="term" value="C:plasma membrane"/>
    <property type="evidence" value="ECO:0007669"/>
    <property type="project" value="UniProtKB-SubCell"/>
</dbReference>
<feature type="transmembrane region" description="Helical" evidence="8">
    <location>
        <begin position="391"/>
        <end position="410"/>
    </location>
</feature>
<dbReference type="Pfam" id="PF07690">
    <property type="entry name" value="MFS_1"/>
    <property type="match status" value="1"/>
</dbReference>
<evidence type="ECO:0000256" key="2">
    <source>
        <dbReference type="ARBA" id="ARBA00022448"/>
    </source>
</evidence>
<keyword evidence="3" id="KW-1003">Cell membrane</keyword>
<dbReference type="InterPro" id="IPR050171">
    <property type="entry name" value="MFS_Transporters"/>
</dbReference>
<evidence type="ECO:0000259" key="9">
    <source>
        <dbReference type="PROSITE" id="PS50850"/>
    </source>
</evidence>
<keyword evidence="5 8" id="KW-1133">Transmembrane helix</keyword>
<dbReference type="PANTHER" id="PTHR23517:SF3">
    <property type="entry name" value="INTEGRAL MEMBRANE TRANSPORT PROTEIN"/>
    <property type="match status" value="1"/>
</dbReference>
<evidence type="ECO:0000256" key="8">
    <source>
        <dbReference type="SAM" id="Phobius"/>
    </source>
</evidence>
<dbReference type="Proteomes" id="UP000515307">
    <property type="component" value="Chromosome"/>
</dbReference>
<feature type="transmembrane region" description="Helical" evidence="8">
    <location>
        <begin position="148"/>
        <end position="164"/>
    </location>
</feature>
<feature type="transmembrane region" description="Helical" evidence="8">
    <location>
        <begin position="305"/>
        <end position="322"/>
    </location>
</feature>
<dbReference type="InterPro" id="IPR020846">
    <property type="entry name" value="MFS_dom"/>
</dbReference>
<feature type="transmembrane region" description="Helical" evidence="8">
    <location>
        <begin position="237"/>
        <end position="262"/>
    </location>
</feature>
<dbReference type="SUPFAM" id="SSF103473">
    <property type="entry name" value="MFS general substrate transporter"/>
    <property type="match status" value="1"/>
</dbReference>
<dbReference type="InterPro" id="IPR036259">
    <property type="entry name" value="MFS_trans_sf"/>
</dbReference>
<evidence type="ECO:0000256" key="5">
    <source>
        <dbReference type="ARBA" id="ARBA00022989"/>
    </source>
</evidence>
<dbReference type="RefSeq" id="WP_185299368.1">
    <property type="nucleotide sequence ID" value="NZ_CP045702.1"/>
</dbReference>
<protein>
    <submittedName>
        <fullName evidence="10">MFS transporter</fullName>
    </submittedName>
</protein>
<sequence length="435" mass="46278">MKNFLTMVRGLPFAMKVLLASAAARSLSSFAVLAYMPIYLYGTVGMDGATIGYVIGGSVLVGTLSAVYGGYLADRFRKVDLVIVLDFALILLYLSLTVFHHPVTVTAILLMANVASWSMGVAGSALLSELVPSENRVKVFSLRYSLQNIGAAVGPFLGIAALAAGPGGPFILSVTVIGASLLPLIIFRQRFLPAGSGRTAPAGAAEQSTEEQSAEKQDEETPTFRQVLKVMGADRRLTYFTIGGILSIVVYGPLLTFMSQYLILVEDRDTAYKLVAYISAANAITVIGAQYALGSRLKQDNLLKWLTVGIGAFVIGLVAMSLSTNAAIIVIAVVIFSLGEVVLVPAEFTFIDSIAPDNLRGSYFGAQNLIHIGIALGPILCGFLLQHFVPAAMFYVLIAVVVASWWFYVIGCRVTATDDEPVQAVAESVKAGNEK</sequence>
<keyword evidence="2" id="KW-0813">Transport</keyword>
<dbReference type="Gene3D" id="1.20.1250.20">
    <property type="entry name" value="MFS general substrate transporter like domains"/>
    <property type="match status" value="1"/>
</dbReference>
<keyword evidence="6 8" id="KW-0472">Membrane</keyword>
<name>A0A7G7BKK1_9ACTN</name>
<gene>
    <name evidence="10" type="ORF">F0344_15580</name>
</gene>
<keyword evidence="4 8" id="KW-0812">Transmembrane</keyword>
<feature type="transmembrane region" description="Helical" evidence="8">
    <location>
        <begin position="105"/>
        <end position="127"/>
    </location>
</feature>
<evidence type="ECO:0000313" key="10">
    <source>
        <dbReference type="EMBL" id="QNE75866.1"/>
    </source>
</evidence>
<feature type="transmembrane region" description="Helical" evidence="8">
    <location>
        <begin position="274"/>
        <end position="293"/>
    </location>
</feature>
<dbReference type="KEGG" id="sfiy:F0344_15580"/>
<proteinExistence type="predicted"/>
<keyword evidence="11" id="KW-1185">Reference proteome</keyword>
<evidence type="ECO:0000256" key="4">
    <source>
        <dbReference type="ARBA" id="ARBA00022692"/>
    </source>
</evidence>
<feature type="compositionally biased region" description="Low complexity" evidence="7">
    <location>
        <begin position="202"/>
        <end position="211"/>
    </location>
</feature>
<feature type="domain" description="Major facilitator superfamily (MFS) profile" evidence="9">
    <location>
        <begin position="14"/>
        <end position="416"/>
    </location>
</feature>
<dbReference type="PROSITE" id="PS50850">
    <property type="entry name" value="MFS"/>
    <property type="match status" value="1"/>
</dbReference>
<feature type="region of interest" description="Disordered" evidence="7">
    <location>
        <begin position="198"/>
        <end position="220"/>
    </location>
</feature>
<feature type="transmembrane region" description="Helical" evidence="8">
    <location>
        <begin position="328"/>
        <end position="351"/>
    </location>
</feature>
<dbReference type="EMBL" id="CP045702">
    <property type="protein sequence ID" value="QNE75866.1"/>
    <property type="molecule type" value="Genomic_DNA"/>
</dbReference>
<dbReference type="GO" id="GO:0022857">
    <property type="term" value="F:transmembrane transporter activity"/>
    <property type="evidence" value="ECO:0007669"/>
    <property type="project" value="InterPro"/>
</dbReference>
<evidence type="ECO:0000313" key="11">
    <source>
        <dbReference type="Proteomes" id="UP000515307"/>
    </source>
</evidence>
<dbReference type="AlphaFoldDB" id="A0A7G7BKK1"/>
<feature type="transmembrane region" description="Helical" evidence="8">
    <location>
        <begin position="79"/>
        <end position="99"/>
    </location>
</feature>
<feature type="transmembrane region" description="Helical" evidence="8">
    <location>
        <begin position="170"/>
        <end position="187"/>
    </location>
</feature>
<evidence type="ECO:0000256" key="3">
    <source>
        <dbReference type="ARBA" id="ARBA00022475"/>
    </source>
</evidence>